<keyword evidence="1" id="KW-0812">Transmembrane</keyword>
<organism evidence="2 3">
    <name type="scientific">Escherichia coli</name>
    <dbReference type="NCBI Taxonomy" id="562"/>
    <lineage>
        <taxon>Bacteria</taxon>
        <taxon>Pseudomonadati</taxon>
        <taxon>Pseudomonadota</taxon>
        <taxon>Gammaproteobacteria</taxon>
        <taxon>Enterobacterales</taxon>
        <taxon>Enterobacteriaceae</taxon>
        <taxon>Escherichia</taxon>
    </lineage>
</organism>
<name>A0A377KDC7_ECOLX</name>
<reference evidence="2 3" key="1">
    <citation type="submission" date="2018-06" db="EMBL/GenBank/DDBJ databases">
        <authorList>
            <consortium name="Pathogen Informatics"/>
            <person name="Doyle S."/>
        </authorList>
    </citation>
    <scope>NUCLEOTIDE SEQUENCE [LARGE SCALE GENOMIC DNA]</scope>
    <source>
        <strain evidence="2 3">NCTC9075</strain>
    </source>
</reference>
<keyword evidence="1" id="KW-1133">Transmembrane helix</keyword>
<gene>
    <name evidence="2" type="ORF">NCTC9075_05979</name>
</gene>
<sequence>MSIDESHIYAVIRFIAIVIYCLSLVRKSRSLKLGETLNAIIGSTEGDMCRQQKESFAALTQHKACIDAFLCGCTVICARTGTSLPILQQ</sequence>
<dbReference type="AlphaFoldDB" id="A0A377KDC7"/>
<evidence type="ECO:0000256" key="1">
    <source>
        <dbReference type="SAM" id="Phobius"/>
    </source>
</evidence>
<keyword evidence="1" id="KW-0472">Membrane</keyword>
<proteinExistence type="predicted"/>
<dbReference type="Proteomes" id="UP000254181">
    <property type="component" value="Unassembled WGS sequence"/>
</dbReference>
<protein>
    <submittedName>
        <fullName evidence="2">Uncharacterized protein</fullName>
    </submittedName>
</protein>
<accession>A0A377KDC7</accession>
<evidence type="ECO:0000313" key="2">
    <source>
        <dbReference type="EMBL" id="STP22490.1"/>
    </source>
</evidence>
<evidence type="ECO:0000313" key="3">
    <source>
        <dbReference type="Proteomes" id="UP000254181"/>
    </source>
</evidence>
<feature type="transmembrane region" description="Helical" evidence="1">
    <location>
        <begin position="6"/>
        <end position="25"/>
    </location>
</feature>
<dbReference type="EMBL" id="UGEM01000004">
    <property type="protein sequence ID" value="STP22490.1"/>
    <property type="molecule type" value="Genomic_DNA"/>
</dbReference>